<proteinExistence type="predicted"/>
<dbReference type="EMBL" id="ML978714">
    <property type="protein sequence ID" value="KAF2089214.1"/>
    <property type="molecule type" value="Genomic_DNA"/>
</dbReference>
<dbReference type="AlphaFoldDB" id="A0A6A5YEI9"/>
<dbReference type="SUPFAM" id="SSF54909">
    <property type="entry name" value="Dimeric alpha+beta barrel"/>
    <property type="match status" value="1"/>
</dbReference>
<organism evidence="1 2">
    <name type="scientific">Saccharata proteae CBS 121410</name>
    <dbReference type="NCBI Taxonomy" id="1314787"/>
    <lineage>
        <taxon>Eukaryota</taxon>
        <taxon>Fungi</taxon>
        <taxon>Dikarya</taxon>
        <taxon>Ascomycota</taxon>
        <taxon>Pezizomycotina</taxon>
        <taxon>Dothideomycetes</taxon>
        <taxon>Dothideomycetes incertae sedis</taxon>
        <taxon>Botryosphaeriales</taxon>
        <taxon>Saccharataceae</taxon>
        <taxon>Saccharata</taxon>
    </lineage>
</organism>
<dbReference type="InterPro" id="IPR011008">
    <property type="entry name" value="Dimeric_a/b-barrel"/>
</dbReference>
<evidence type="ECO:0008006" key="3">
    <source>
        <dbReference type="Google" id="ProtNLM"/>
    </source>
</evidence>
<protein>
    <recommendedName>
        <fullName evidence="3">EthD domain-containing protein</fullName>
    </recommendedName>
</protein>
<name>A0A6A5YEI9_9PEZI</name>
<evidence type="ECO:0000313" key="1">
    <source>
        <dbReference type="EMBL" id="KAF2089214.1"/>
    </source>
</evidence>
<keyword evidence="2" id="KW-1185">Reference proteome</keyword>
<gene>
    <name evidence="1" type="ORF">K490DRAFT_54840</name>
</gene>
<reference evidence="1" key="1">
    <citation type="journal article" date="2020" name="Stud. Mycol.">
        <title>101 Dothideomycetes genomes: a test case for predicting lifestyles and emergence of pathogens.</title>
        <authorList>
            <person name="Haridas S."/>
            <person name="Albert R."/>
            <person name="Binder M."/>
            <person name="Bloem J."/>
            <person name="Labutti K."/>
            <person name="Salamov A."/>
            <person name="Andreopoulos B."/>
            <person name="Baker S."/>
            <person name="Barry K."/>
            <person name="Bills G."/>
            <person name="Bluhm B."/>
            <person name="Cannon C."/>
            <person name="Castanera R."/>
            <person name="Culley D."/>
            <person name="Daum C."/>
            <person name="Ezra D."/>
            <person name="Gonzalez J."/>
            <person name="Henrissat B."/>
            <person name="Kuo A."/>
            <person name="Liang C."/>
            <person name="Lipzen A."/>
            <person name="Lutzoni F."/>
            <person name="Magnuson J."/>
            <person name="Mondo S."/>
            <person name="Nolan M."/>
            <person name="Ohm R."/>
            <person name="Pangilinan J."/>
            <person name="Park H.-J."/>
            <person name="Ramirez L."/>
            <person name="Alfaro M."/>
            <person name="Sun H."/>
            <person name="Tritt A."/>
            <person name="Yoshinaga Y."/>
            <person name="Zwiers L.-H."/>
            <person name="Turgeon B."/>
            <person name="Goodwin S."/>
            <person name="Spatafora J."/>
            <person name="Crous P."/>
            <person name="Grigoriev I."/>
        </authorList>
    </citation>
    <scope>NUCLEOTIDE SEQUENCE</scope>
    <source>
        <strain evidence="1">CBS 121410</strain>
    </source>
</reference>
<evidence type="ECO:0000313" key="2">
    <source>
        <dbReference type="Proteomes" id="UP000799776"/>
    </source>
</evidence>
<sequence>MAITELIFPSIKPEPAIRDAFDKYFPAALQQFGSESGVTATHLGRILREDGLDIEAERRILLAFEWQGPESFDGFLDSEQFEAFKAGVYEYLAAPAAPQLYASENRSVECLKSPITQVFKVEGDTSEEERKNAWDEFVAAVDAKSGKDVKSFSAVGMRSFEGVFMGMIGWESLELLEEVCDSEAF</sequence>
<accession>A0A6A5YEI9</accession>
<dbReference type="Gene3D" id="3.30.70.100">
    <property type="match status" value="1"/>
</dbReference>
<dbReference type="OrthoDB" id="4425169at2759"/>
<dbReference type="Proteomes" id="UP000799776">
    <property type="component" value="Unassembled WGS sequence"/>
</dbReference>